<sequence>MSFPNIVHADDQQIYANDSALGLPVGQKVELPNGRTFRYALAGGTALIAGNLQAASAQVGGGNNDNTVITTDVAIGDTTVAITNGATTWTLDELKGGFIVNERSAELGAHYWQIYGNTAEAAGSAAMTLTLVPGVTFDTVLTAGTSVLTFGPSPWSKVIVNPSSISGIPAGVAMVVVTAANYGYLQTHGLGACKLDTADTNTVGLALVQGDNTAGTLTGQDANVNLAPIARVAQASSMTDEDFTAVFLLID</sequence>
<evidence type="ECO:0000313" key="1">
    <source>
        <dbReference type="EMBL" id="KKN17223.1"/>
    </source>
</evidence>
<comment type="caution">
    <text evidence="1">The sequence shown here is derived from an EMBL/GenBank/DDBJ whole genome shotgun (WGS) entry which is preliminary data.</text>
</comment>
<accession>A0A0F9RIY9</accession>
<proteinExistence type="predicted"/>
<reference evidence="1" key="1">
    <citation type="journal article" date="2015" name="Nature">
        <title>Complex archaea that bridge the gap between prokaryotes and eukaryotes.</title>
        <authorList>
            <person name="Spang A."/>
            <person name="Saw J.H."/>
            <person name="Jorgensen S.L."/>
            <person name="Zaremba-Niedzwiedzka K."/>
            <person name="Martijn J."/>
            <person name="Lind A.E."/>
            <person name="van Eijk R."/>
            <person name="Schleper C."/>
            <person name="Guy L."/>
            <person name="Ettema T.J."/>
        </authorList>
    </citation>
    <scope>NUCLEOTIDE SEQUENCE</scope>
</reference>
<dbReference type="EMBL" id="LAZR01003544">
    <property type="protein sequence ID" value="KKN17223.1"/>
    <property type="molecule type" value="Genomic_DNA"/>
</dbReference>
<dbReference type="AlphaFoldDB" id="A0A0F9RIY9"/>
<gene>
    <name evidence="1" type="ORF">LCGC14_0968100</name>
</gene>
<protein>
    <submittedName>
        <fullName evidence="1">Uncharacterized protein</fullName>
    </submittedName>
</protein>
<name>A0A0F9RIY9_9ZZZZ</name>
<organism evidence="1">
    <name type="scientific">marine sediment metagenome</name>
    <dbReference type="NCBI Taxonomy" id="412755"/>
    <lineage>
        <taxon>unclassified sequences</taxon>
        <taxon>metagenomes</taxon>
        <taxon>ecological metagenomes</taxon>
    </lineage>
</organism>